<dbReference type="EMBL" id="JABAYA010000220">
    <property type="protein sequence ID" value="KAF7721993.1"/>
    <property type="molecule type" value="Genomic_DNA"/>
</dbReference>
<organism evidence="1 2">
    <name type="scientific">Apophysomyces ossiformis</name>
    <dbReference type="NCBI Taxonomy" id="679940"/>
    <lineage>
        <taxon>Eukaryota</taxon>
        <taxon>Fungi</taxon>
        <taxon>Fungi incertae sedis</taxon>
        <taxon>Mucoromycota</taxon>
        <taxon>Mucoromycotina</taxon>
        <taxon>Mucoromycetes</taxon>
        <taxon>Mucorales</taxon>
        <taxon>Mucorineae</taxon>
        <taxon>Mucoraceae</taxon>
        <taxon>Apophysomyces</taxon>
    </lineage>
</organism>
<accession>A0A8H7BJ02</accession>
<evidence type="ECO:0000313" key="1">
    <source>
        <dbReference type="EMBL" id="KAF7721993.1"/>
    </source>
</evidence>
<gene>
    <name evidence="1" type="ORF">EC973_003875</name>
</gene>
<keyword evidence="2" id="KW-1185">Reference proteome</keyword>
<evidence type="ECO:0000313" key="2">
    <source>
        <dbReference type="Proteomes" id="UP000605846"/>
    </source>
</evidence>
<proteinExistence type="predicted"/>
<dbReference type="Proteomes" id="UP000605846">
    <property type="component" value="Unassembled WGS sequence"/>
</dbReference>
<dbReference type="CDD" id="cd12148">
    <property type="entry name" value="fungal_TF_MHR"/>
    <property type="match status" value="1"/>
</dbReference>
<sequence length="603" mass="70642">MYQCDKGYPCRNCADNNRKCLYAKEFPYSDLPQEEQALVLERLLLDARGKFELLKKCLEKNAVDKFEPKSVMTAAANRHLTRNIRFGADIYNDMRRRTAARLINVSMPGQPEWCVQDKVYKTAFDRNTRIILLMKEIHKETVPPEPKLLEFSDFSIDLASAMVSTEEVEMLIALYNDCYSFSSLPDFISPCFGENGEWDLLLSSVLTLMLSHTVNLHQAKVDNHELLSHAFYYHTKALRDKRVVAGIDIMSLHATFNLMLYEAENGYLEEAALSRQYMAVMIDALHADYPTMSVWQQSLLRHLFWAIFTADASRHNMQMQDHVICAHYMAVDKQKPSEHCMQMVDKLKEEYIYFRCRLADVVRHIWTVCYGVNVPSVHGSQIKELENELWDLYHELPAWITCDDELGNIVLENRKGYECFCGDPFMHSRTHPICKRSLVEVWMRRLRYHFLVEWHGTWLYLYQVFLPQPGEIVQLPFIRCYEHGKLMVDVLARWADDPDFFDCYCYPSLRSLMVASHIHRYLLQSKFKEIRDKGYELLLALFSIIKRSNIYHLYKDTEFIVSIKKAFNNLRYNGLTRVPASHIHELPLANEELDLYMFSAPAS</sequence>
<dbReference type="AlphaFoldDB" id="A0A8H7BJ02"/>
<comment type="caution">
    <text evidence="1">The sequence shown here is derived from an EMBL/GenBank/DDBJ whole genome shotgun (WGS) entry which is preliminary data.</text>
</comment>
<dbReference type="OrthoDB" id="2269373at2759"/>
<name>A0A8H7BJ02_9FUNG</name>
<protein>
    <submittedName>
        <fullName evidence="1">Uncharacterized protein</fullName>
    </submittedName>
</protein>
<reference evidence="1" key="1">
    <citation type="submission" date="2020-01" db="EMBL/GenBank/DDBJ databases">
        <title>Genome Sequencing of Three Apophysomyces-Like Fungal Strains Confirms a Novel Fungal Genus in the Mucoromycota with divergent Burkholderia-like Endosymbiotic Bacteria.</title>
        <authorList>
            <person name="Stajich J.E."/>
            <person name="Macias A.M."/>
            <person name="Carter-House D."/>
            <person name="Lovett B."/>
            <person name="Kasson L.R."/>
            <person name="Berry K."/>
            <person name="Grigoriev I."/>
            <person name="Chang Y."/>
            <person name="Spatafora J."/>
            <person name="Kasson M.T."/>
        </authorList>
    </citation>
    <scope>NUCLEOTIDE SEQUENCE</scope>
    <source>
        <strain evidence="1">NRRL A-21654</strain>
    </source>
</reference>